<evidence type="ECO:0000313" key="8">
    <source>
        <dbReference type="EMBL" id="SEO48477.1"/>
    </source>
</evidence>
<feature type="domain" description="Peptidase M48" evidence="7">
    <location>
        <begin position="61"/>
        <end position="233"/>
    </location>
</feature>
<protein>
    <submittedName>
        <fullName evidence="8">Peptidase family M48</fullName>
    </submittedName>
</protein>
<keyword evidence="9" id="KW-1185">Reference proteome</keyword>
<keyword evidence="3 6" id="KW-0378">Hydrolase</keyword>
<evidence type="ECO:0000313" key="9">
    <source>
        <dbReference type="Proteomes" id="UP000198847"/>
    </source>
</evidence>
<proteinExistence type="inferred from homology"/>
<dbReference type="EMBL" id="FODY01000002">
    <property type="protein sequence ID" value="SEO48477.1"/>
    <property type="molecule type" value="Genomic_DNA"/>
</dbReference>
<keyword evidence="1 6" id="KW-0645">Protease</keyword>
<sequence>MVRLGVRLIFSFCLGILIFLQGVQFPVAQAGTLISTKDEIEMGRNVAKQVEKQYGLLDDPALQERVDRIGRRLVAVCDRQDLPYTFKVLNSKEVNAFAVPGGFIYVYKGLIDLMPSDEELAGVIGHEIGHIVKRHSVRQIEKGLGMNILFGVLFGDRGALLQNLAYNAIMAGYSRSDEREADYLGFVHTYRAGYNPYSMLIGLEKLATMDQKYHYDLFSDHPEGQARIKAVEGYIKDQNISPTVNEGADGKEAQVVDGDWSLPPITAEYAGYKPAYRAYFVAGTLFRLRQLPDYNPDQYILDHDENGITVYYDDRSVITLTSQDAAAQNMSVMDLAAEYLTKLRSWRQT</sequence>
<dbReference type="InterPro" id="IPR001915">
    <property type="entry name" value="Peptidase_M48"/>
</dbReference>
<accession>A0A1H8Q3I0</accession>
<evidence type="ECO:0000259" key="7">
    <source>
        <dbReference type="Pfam" id="PF01435"/>
    </source>
</evidence>
<dbReference type="OrthoDB" id="9810445at2"/>
<keyword evidence="5 6" id="KW-0482">Metalloprotease</keyword>
<organism evidence="8 9">
    <name type="scientific">Propionispora vibrioides</name>
    <dbReference type="NCBI Taxonomy" id="112903"/>
    <lineage>
        <taxon>Bacteria</taxon>
        <taxon>Bacillati</taxon>
        <taxon>Bacillota</taxon>
        <taxon>Negativicutes</taxon>
        <taxon>Selenomonadales</taxon>
        <taxon>Sporomusaceae</taxon>
        <taxon>Propionispora</taxon>
    </lineage>
</organism>
<evidence type="ECO:0000256" key="3">
    <source>
        <dbReference type="ARBA" id="ARBA00022801"/>
    </source>
</evidence>
<reference evidence="8 9" key="1">
    <citation type="submission" date="2016-10" db="EMBL/GenBank/DDBJ databases">
        <authorList>
            <person name="de Groot N.N."/>
        </authorList>
    </citation>
    <scope>NUCLEOTIDE SEQUENCE [LARGE SCALE GENOMIC DNA]</scope>
    <source>
        <strain evidence="8 9">DSM 13305</strain>
    </source>
</reference>
<dbReference type="GO" id="GO:0046872">
    <property type="term" value="F:metal ion binding"/>
    <property type="evidence" value="ECO:0007669"/>
    <property type="project" value="UniProtKB-KW"/>
</dbReference>
<gene>
    <name evidence="8" type="ORF">SAMN04490178_102166</name>
</gene>
<evidence type="ECO:0000256" key="6">
    <source>
        <dbReference type="RuleBase" id="RU003983"/>
    </source>
</evidence>
<dbReference type="Pfam" id="PF01435">
    <property type="entry name" value="Peptidase_M48"/>
    <property type="match status" value="1"/>
</dbReference>
<dbReference type="AlphaFoldDB" id="A0A1H8Q3I0"/>
<comment type="cofactor">
    <cofactor evidence="6">
        <name>Zn(2+)</name>
        <dbReference type="ChEBI" id="CHEBI:29105"/>
    </cofactor>
    <text evidence="6">Binds 1 zinc ion per subunit.</text>
</comment>
<evidence type="ECO:0000256" key="4">
    <source>
        <dbReference type="ARBA" id="ARBA00022833"/>
    </source>
</evidence>
<keyword evidence="2" id="KW-0479">Metal-binding</keyword>
<evidence type="ECO:0000256" key="5">
    <source>
        <dbReference type="ARBA" id="ARBA00023049"/>
    </source>
</evidence>
<comment type="similarity">
    <text evidence="6">Belongs to the peptidase M48 family.</text>
</comment>
<keyword evidence="4 6" id="KW-0862">Zinc</keyword>
<dbReference type="GO" id="GO:0051603">
    <property type="term" value="P:proteolysis involved in protein catabolic process"/>
    <property type="evidence" value="ECO:0007669"/>
    <property type="project" value="TreeGrafter"/>
</dbReference>
<dbReference type="PANTHER" id="PTHR22726">
    <property type="entry name" value="METALLOENDOPEPTIDASE OMA1"/>
    <property type="match status" value="1"/>
</dbReference>
<dbReference type="GO" id="GO:0004222">
    <property type="term" value="F:metalloendopeptidase activity"/>
    <property type="evidence" value="ECO:0007669"/>
    <property type="project" value="InterPro"/>
</dbReference>
<dbReference type="STRING" id="112903.SAMN04490178_102166"/>
<dbReference type="CDD" id="cd07333">
    <property type="entry name" value="M48C_bepA_like"/>
    <property type="match status" value="1"/>
</dbReference>
<dbReference type="Proteomes" id="UP000198847">
    <property type="component" value="Unassembled WGS sequence"/>
</dbReference>
<dbReference type="GO" id="GO:0016020">
    <property type="term" value="C:membrane"/>
    <property type="evidence" value="ECO:0007669"/>
    <property type="project" value="TreeGrafter"/>
</dbReference>
<dbReference type="Gene3D" id="3.30.2010.10">
    <property type="entry name" value="Metalloproteases ('zincins'), catalytic domain"/>
    <property type="match status" value="1"/>
</dbReference>
<evidence type="ECO:0000256" key="2">
    <source>
        <dbReference type="ARBA" id="ARBA00022723"/>
    </source>
</evidence>
<name>A0A1H8Q3I0_9FIRM</name>
<evidence type="ECO:0000256" key="1">
    <source>
        <dbReference type="ARBA" id="ARBA00022670"/>
    </source>
</evidence>
<dbReference type="RefSeq" id="WP_091743876.1">
    <property type="nucleotide sequence ID" value="NZ_FODY01000002.1"/>
</dbReference>
<dbReference type="PANTHER" id="PTHR22726:SF1">
    <property type="entry name" value="METALLOENDOPEPTIDASE OMA1, MITOCHONDRIAL"/>
    <property type="match status" value="1"/>
</dbReference>
<dbReference type="InterPro" id="IPR051156">
    <property type="entry name" value="Mito/Outer_Membr_Metalloprot"/>
</dbReference>